<evidence type="ECO:0000313" key="1">
    <source>
        <dbReference type="EMBL" id="SBV32423.1"/>
    </source>
</evidence>
<organism evidence="1">
    <name type="scientific">uncultured Sphingopyxis sp</name>
    <dbReference type="NCBI Taxonomy" id="310581"/>
    <lineage>
        <taxon>Bacteria</taxon>
        <taxon>Pseudomonadati</taxon>
        <taxon>Pseudomonadota</taxon>
        <taxon>Alphaproteobacteria</taxon>
        <taxon>Sphingomonadales</taxon>
        <taxon>Sphingomonadaceae</taxon>
        <taxon>Sphingopyxis</taxon>
        <taxon>environmental samples</taxon>
    </lineage>
</organism>
<reference evidence="1" key="1">
    <citation type="submission" date="2016-03" db="EMBL/GenBank/DDBJ databases">
        <authorList>
            <person name="Ploux O."/>
        </authorList>
    </citation>
    <scope>NUCLEOTIDE SEQUENCE</scope>
    <source>
        <strain evidence="1">UC10</strain>
    </source>
</reference>
<protein>
    <submittedName>
        <fullName evidence="1">Uncharacterized protein</fullName>
    </submittedName>
</protein>
<gene>
    <name evidence="1" type="ORF">SPPYR_1303</name>
</gene>
<sequence length="70" mass="7848">MAATATSVHYREQAERCEAEAAAAELTQVRDRNLRSAAAWHAMAVRQLKSEKARAERDHLANEVRKQCLA</sequence>
<dbReference type="AlphaFoldDB" id="A0A1Y5PQX3"/>
<proteinExistence type="predicted"/>
<name>A0A1Y5PQX3_9SPHN</name>
<dbReference type="KEGG" id="sphu:SPPYR_1303"/>
<dbReference type="EMBL" id="LT598653">
    <property type="protein sequence ID" value="SBV32423.1"/>
    <property type="molecule type" value="Genomic_DNA"/>
</dbReference>
<accession>A0A1Y5PQX3</accession>
<dbReference type="RefSeq" id="WP_295325473.1">
    <property type="nucleotide sequence ID" value="NZ_LT598653.1"/>
</dbReference>